<keyword evidence="3 7" id="KW-0560">Oxidoreductase</keyword>
<evidence type="ECO:0000256" key="3">
    <source>
        <dbReference type="ARBA" id="ARBA00023002"/>
    </source>
</evidence>
<evidence type="ECO:0000313" key="8">
    <source>
        <dbReference type="Proteomes" id="UP000349468"/>
    </source>
</evidence>
<dbReference type="Pfam" id="PF00111">
    <property type="entry name" value="Fer2"/>
    <property type="match status" value="1"/>
</dbReference>
<evidence type="ECO:0000256" key="5">
    <source>
        <dbReference type="ARBA" id="ARBA00023014"/>
    </source>
</evidence>
<evidence type="ECO:0000256" key="2">
    <source>
        <dbReference type="ARBA" id="ARBA00022723"/>
    </source>
</evidence>
<dbReference type="Pfam" id="PF01799">
    <property type="entry name" value="Fer2_2"/>
    <property type="match status" value="1"/>
</dbReference>
<dbReference type="InterPro" id="IPR012675">
    <property type="entry name" value="Beta-grasp_dom_sf"/>
</dbReference>
<name>A0A5E7MCB6_PSEFL</name>
<dbReference type="PANTHER" id="PTHR44379:SF2">
    <property type="entry name" value="BLR6218 PROTEIN"/>
    <property type="match status" value="1"/>
</dbReference>
<organism evidence="7 8">
    <name type="scientific">Pseudomonas fluorescens</name>
    <dbReference type="NCBI Taxonomy" id="294"/>
    <lineage>
        <taxon>Bacteria</taxon>
        <taxon>Pseudomonadati</taxon>
        <taxon>Pseudomonadota</taxon>
        <taxon>Gammaproteobacteria</taxon>
        <taxon>Pseudomonadales</taxon>
        <taxon>Pseudomonadaceae</taxon>
        <taxon>Pseudomonas</taxon>
    </lineage>
</organism>
<dbReference type="AlphaFoldDB" id="A0A5E7MCB6"/>
<keyword evidence="5" id="KW-0411">Iron-sulfur</keyword>
<proteinExistence type="predicted"/>
<sequence>MMPTAKSRRQIARPHNLQKYAGVPMITLKLNGQDHQLDVTEDMPLLWAIRDVAGYNGTKFGCGMGLCGACTIHIEGAPARSCITPIGSVVGQNVTTIDNLHVDPVGQVVQQAWLDSAVAQCGFCQGGQIMSATALLKTNPNPSDAQIEEAMVGNICRCGTYNRIKTAIRQASTHLKEGKA</sequence>
<evidence type="ECO:0000313" key="7">
    <source>
        <dbReference type="EMBL" id="VVP22257.1"/>
    </source>
</evidence>
<dbReference type="PROSITE" id="PS51085">
    <property type="entry name" value="2FE2S_FER_2"/>
    <property type="match status" value="1"/>
</dbReference>
<keyword evidence="2" id="KW-0479">Metal-binding</keyword>
<dbReference type="InterPro" id="IPR051452">
    <property type="entry name" value="Diverse_Oxidoreductases"/>
</dbReference>
<reference evidence="7 8" key="1">
    <citation type="submission" date="2019-09" db="EMBL/GenBank/DDBJ databases">
        <authorList>
            <person name="Chandra G."/>
            <person name="Truman W A."/>
        </authorList>
    </citation>
    <scope>NUCLEOTIDE SEQUENCE [LARGE SCALE GENOMIC DNA]</scope>
    <source>
        <strain evidence="7">PS870</strain>
    </source>
</reference>
<dbReference type="GO" id="GO:0046872">
    <property type="term" value="F:metal ion binding"/>
    <property type="evidence" value="ECO:0007669"/>
    <property type="project" value="UniProtKB-KW"/>
</dbReference>
<dbReference type="GO" id="GO:0047121">
    <property type="term" value="F:isoquinoline 1-oxidoreductase activity"/>
    <property type="evidence" value="ECO:0007669"/>
    <property type="project" value="UniProtKB-EC"/>
</dbReference>
<dbReference type="InterPro" id="IPR036010">
    <property type="entry name" value="2Fe-2S_ferredoxin-like_sf"/>
</dbReference>
<gene>
    <name evidence="7" type="primary">iorA_2</name>
    <name evidence="7" type="ORF">PS870_03883</name>
</gene>
<dbReference type="SUPFAM" id="SSF54292">
    <property type="entry name" value="2Fe-2S ferredoxin-like"/>
    <property type="match status" value="1"/>
</dbReference>
<accession>A0A5E7MCB6</accession>
<dbReference type="InterPro" id="IPR036884">
    <property type="entry name" value="2Fe-2S-bd_dom_sf"/>
</dbReference>
<dbReference type="Gene3D" id="3.10.20.30">
    <property type="match status" value="1"/>
</dbReference>
<dbReference type="SUPFAM" id="SSF47741">
    <property type="entry name" value="CO dehydrogenase ISP C-domain like"/>
    <property type="match status" value="1"/>
</dbReference>
<dbReference type="EMBL" id="CABVIK010000013">
    <property type="protein sequence ID" value="VVP22257.1"/>
    <property type="molecule type" value="Genomic_DNA"/>
</dbReference>
<dbReference type="InterPro" id="IPR001041">
    <property type="entry name" value="2Fe-2S_ferredoxin-type"/>
</dbReference>
<dbReference type="InterPro" id="IPR002888">
    <property type="entry name" value="2Fe-2S-bd"/>
</dbReference>
<dbReference type="GO" id="GO:0051537">
    <property type="term" value="F:2 iron, 2 sulfur cluster binding"/>
    <property type="evidence" value="ECO:0007669"/>
    <property type="project" value="UniProtKB-KW"/>
</dbReference>
<dbReference type="PANTHER" id="PTHR44379">
    <property type="entry name" value="OXIDOREDUCTASE WITH IRON-SULFUR SUBUNIT"/>
    <property type="match status" value="1"/>
</dbReference>
<dbReference type="Gene3D" id="1.10.150.120">
    <property type="entry name" value="[2Fe-2S]-binding domain"/>
    <property type="match status" value="1"/>
</dbReference>
<dbReference type="CDD" id="cd00207">
    <property type="entry name" value="fer2"/>
    <property type="match status" value="1"/>
</dbReference>
<dbReference type="InterPro" id="IPR006058">
    <property type="entry name" value="2Fe2S_fd_BS"/>
</dbReference>
<keyword evidence="4" id="KW-0408">Iron</keyword>
<evidence type="ECO:0000259" key="6">
    <source>
        <dbReference type="PROSITE" id="PS51085"/>
    </source>
</evidence>
<protein>
    <submittedName>
        <fullName evidence="7">Isoquinoline 1-oxidoreductase subunit alpha</fullName>
        <ecNumber evidence="7">1.3.99.16</ecNumber>
    </submittedName>
</protein>
<dbReference type="EC" id="1.3.99.16" evidence="7"/>
<dbReference type="Proteomes" id="UP000349468">
    <property type="component" value="Unassembled WGS sequence"/>
</dbReference>
<evidence type="ECO:0000256" key="1">
    <source>
        <dbReference type="ARBA" id="ARBA00022714"/>
    </source>
</evidence>
<keyword evidence="1" id="KW-0001">2Fe-2S</keyword>
<dbReference type="PROSITE" id="PS00197">
    <property type="entry name" value="2FE2S_FER_1"/>
    <property type="match status" value="1"/>
</dbReference>
<feature type="domain" description="2Fe-2S ferredoxin-type" evidence="6">
    <location>
        <begin position="24"/>
        <end position="100"/>
    </location>
</feature>
<evidence type="ECO:0000256" key="4">
    <source>
        <dbReference type="ARBA" id="ARBA00023004"/>
    </source>
</evidence>